<keyword evidence="1" id="KW-0732">Signal</keyword>
<protein>
    <submittedName>
        <fullName evidence="2">Uncharacterized protein</fullName>
    </submittedName>
</protein>
<evidence type="ECO:0000313" key="3">
    <source>
        <dbReference type="Proteomes" id="UP001219525"/>
    </source>
</evidence>
<reference evidence="2" key="1">
    <citation type="submission" date="2023-03" db="EMBL/GenBank/DDBJ databases">
        <title>Massive genome expansion in bonnet fungi (Mycena s.s.) driven by repeated elements and novel gene families across ecological guilds.</title>
        <authorList>
            <consortium name="Lawrence Berkeley National Laboratory"/>
            <person name="Harder C.B."/>
            <person name="Miyauchi S."/>
            <person name="Viragh M."/>
            <person name="Kuo A."/>
            <person name="Thoen E."/>
            <person name="Andreopoulos B."/>
            <person name="Lu D."/>
            <person name="Skrede I."/>
            <person name="Drula E."/>
            <person name="Henrissat B."/>
            <person name="Morin E."/>
            <person name="Kohler A."/>
            <person name="Barry K."/>
            <person name="LaButti K."/>
            <person name="Morin E."/>
            <person name="Salamov A."/>
            <person name="Lipzen A."/>
            <person name="Mereny Z."/>
            <person name="Hegedus B."/>
            <person name="Baldrian P."/>
            <person name="Stursova M."/>
            <person name="Weitz H."/>
            <person name="Taylor A."/>
            <person name="Grigoriev I.V."/>
            <person name="Nagy L.G."/>
            <person name="Martin F."/>
            <person name="Kauserud H."/>
        </authorList>
    </citation>
    <scope>NUCLEOTIDE SEQUENCE</scope>
    <source>
        <strain evidence="2">9144</strain>
    </source>
</reference>
<dbReference type="EMBL" id="JARJCW010000048">
    <property type="protein sequence ID" value="KAJ7204110.1"/>
    <property type="molecule type" value="Genomic_DNA"/>
</dbReference>
<organism evidence="2 3">
    <name type="scientific">Mycena pura</name>
    <dbReference type="NCBI Taxonomy" id="153505"/>
    <lineage>
        <taxon>Eukaryota</taxon>
        <taxon>Fungi</taxon>
        <taxon>Dikarya</taxon>
        <taxon>Basidiomycota</taxon>
        <taxon>Agaricomycotina</taxon>
        <taxon>Agaricomycetes</taxon>
        <taxon>Agaricomycetidae</taxon>
        <taxon>Agaricales</taxon>
        <taxon>Marasmiineae</taxon>
        <taxon>Mycenaceae</taxon>
        <taxon>Mycena</taxon>
    </lineage>
</organism>
<accession>A0AAD6V780</accession>
<name>A0AAD6V780_9AGAR</name>
<feature type="signal peptide" evidence="1">
    <location>
        <begin position="1"/>
        <end position="20"/>
    </location>
</feature>
<sequence length="80" mass="8804">MQHKLLVSILISFLALTVSAAPVPAPVPDSILDREIVRTPVLFEPISYDCEPKFSGAFRLLVSQTLPAMSPRRSRLKGTN</sequence>
<comment type="caution">
    <text evidence="2">The sequence shown here is derived from an EMBL/GenBank/DDBJ whole genome shotgun (WGS) entry which is preliminary data.</text>
</comment>
<dbReference type="AlphaFoldDB" id="A0AAD6V780"/>
<evidence type="ECO:0000256" key="1">
    <source>
        <dbReference type="SAM" id="SignalP"/>
    </source>
</evidence>
<feature type="chain" id="PRO_5042223361" evidence="1">
    <location>
        <begin position="21"/>
        <end position="80"/>
    </location>
</feature>
<dbReference type="Proteomes" id="UP001219525">
    <property type="component" value="Unassembled WGS sequence"/>
</dbReference>
<proteinExistence type="predicted"/>
<gene>
    <name evidence="2" type="ORF">GGX14DRAFT_460864</name>
</gene>
<keyword evidence="3" id="KW-1185">Reference proteome</keyword>
<evidence type="ECO:0000313" key="2">
    <source>
        <dbReference type="EMBL" id="KAJ7204110.1"/>
    </source>
</evidence>
<feature type="non-terminal residue" evidence="2">
    <location>
        <position position="80"/>
    </location>
</feature>